<gene>
    <name evidence="1" type="ORF">E2562_000146</name>
</gene>
<dbReference type="OrthoDB" id="661197at2759"/>
<dbReference type="AlphaFoldDB" id="A0A6G1DC04"/>
<accession>A0A6G1DC04</accession>
<organism evidence="1 2">
    <name type="scientific">Oryza meyeriana var. granulata</name>
    <dbReference type="NCBI Taxonomy" id="110450"/>
    <lineage>
        <taxon>Eukaryota</taxon>
        <taxon>Viridiplantae</taxon>
        <taxon>Streptophyta</taxon>
        <taxon>Embryophyta</taxon>
        <taxon>Tracheophyta</taxon>
        <taxon>Spermatophyta</taxon>
        <taxon>Magnoliopsida</taxon>
        <taxon>Liliopsida</taxon>
        <taxon>Poales</taxon>
        <taxon>Poaceae</taxon>
        <taxon>BOP clade</taxon>
        <taxon>Oryzoideae</taxon>
        <taxon>Oryzeae</taxon>
        <taxon>Oryzinae</taxon>
        <taxon>Oryza</taxon>
        <taxon>Oryza meyeriana</taxon>
    </lineage>
</organism>
<dbReference type="Proteomes" id="UP000479710">
    <property type="component" value="Unassembled WGS sequence"/>
</dbReference>
<name>A0A6G1DC04_9ORYZ</name>
<evidence type="ECO:0000313" key="2">
    <source>
        <dbReference type="Proteomes" id="UP000479710"/>
    </source>
</evidence>
<protein>
    <submittedName>
        <fullName evidence="1">Uncharacterized protein</fullName>
    </submittedName>
</protein>
<comment type="caution">
    <text evidence="1">The sequence shown here is derived from an EMBL/GenBank/DDBJ whole genome shotgun (WGS) entry which is preliminary data.</text>
</comment>
<sequence>MKPRGEMSNEVLGQLIHESENFKSQTCLKMVILVSKDQKLAKHDLYLQQATTAANKTIQ</sequence>
<dbReference type="EMBL" id="SPHZ02000006">
    <property type="protein sequence ID" value="KAF0909832.1"/>
    <property type="molecule type" value="Genomic_DNA"/>
</dbReference>
<proteinExistence type="predicted"/>
<keyword evidence="2" id="KW-1185">Reference proteome</keyword>
<reference evidence="1 2" key="1">
    <citation type="submission" date="2019-11" db="EMBL/GenBank/DDBJ databases">
        <title>Whole genome sequence of Oryza granulata.</title>
        <authorList>
            <person name="Li W."/>
        </authorList>
    </citation>
    <scope>NUCLEOTIDE SEQUENCE [LARGE SCALE GENOMIC DNA]</scope>
    <source>
        <strain evidence="2">cv. Menghai</strain>
        <tissue evidence="1">Leaf</tissue>
    </source>
</reference>
<evidence type="ECO:0000313" key="1">
    <source>
        <dbReference type="EMBL" id="KAF0909832.1"/>
    </source>
</evidence>